<dbReference type="AlphaFoldDB" id="A0A5C7GYL8"/>
<keyword evidence="2" id="KW-1185">Reference proteome</keyword>
<dbReference type="EMBL" id="VAHF01000012">
    <property type="protein sequence ID" value="TXG49848.1"/>
    <property type="molecule type" value="Genomic_DNA"/>
</dbReference>
<dbReference type="SUPFAM" id="SSF54529">
    <property type="entry name" value="Mitochondrial glycoprotein MAM33-like"/>
    <property type="match status" value="1"/>
</dbReference>
<dbReference type="Pfam" id="PF02330">
    <property type="entry name" value="MAM33"/>
    <property type="match status" value="1"/>
</dbReference>
<gene>
    <name evidence="1" type="ORF">EZV62_025723</name>
</gene>
<dbReference type="GO" id="GO:0005759">
    <property type="term" value="C:mitochondrial matrix"/>
    <property type="evidence" value="ECO:0007669"/>
    <property type="project" value="InterPro"/>
</dbReference>
<dbReference type="OrthoDB" id="10524358at2759"/>
<dbReference type="PANTHER" id="PTHR10826">
    <property type="entry name" value="COMPLEMENT COMPONENT 1"/>
    <property type="match status" value="1"/>
</dbReference>
<comment type="caution">
    <text evidence="1">The sequence shown here is derived from an EMBL/GenBank/DDBJ whole genome shotgun (WGS) entry which is preliminary data.</text>
</comment>
<proteinExistence type="predicted"/>
<dbReference type="Proteomes" id="UP000323000">
    <property type="component" value="Chromosome 12"/>
</dbReference>
<organism evidence="1 2">
    <name type="scientific">Acer yangbiense</name>
    <dbReference type="NCBI Taxonomy" id="1000413"/>
    <lineage>
        <taxon>Eukaryota</taxon>
        <taxon>Viridiplantae</taxon>
        <taxon>Streptophyta</taxon>
        <taxon>Embryophyta</taxon>
        <taxon>Tracheophyta</taxon>
        <taxon>Spermatophyta</taxon>
        <taxon>Magnoliopsida</taxon>
        <taxon>eudicotyledons</taxon>
        <taxon>Gunneridae</taxon>
        <taxon>Pentapetalae</taxon>
        <taxon>rosids</taxon>
        <taxon>malvids</taxon>
        <taxon>Sapindales</taxon>
        <taxon>Sapindaceae</taxon>
        <taxon>Hippocastanoideae</taxon>
        <taxon>Acereae</taxon>
        <taxon>Acer</taxon>
    </lineage>
</organism>
<dbReference type="Gene3D" id="3.10.280.10">
    <property type="entry name" value="Mitochondrial glycoprotein"/>
    <property type="match status" value="1"/>
</dbReference>
<dbReference type="PANTHER" id="PTHR10826:SF41">
    <property type="entry name" value="MITOCHONDRIAL GLYCOPROTEIN FAMILY PROTEIN"/>
    <property type="match status" value="1"/>
</dbReference>
<protein>
    <submittedName>
        <fullName evidence="1">Uncharacterized protein</fullName>
    </submittedName>
</protein>
<accession>A0A5C7GYL8</accession>
<evidence type="ECO:0000313" key="2">
    <source>
        <dbReference type="Proteomes" id="UP000323000"/>
    </source>
</evidence>
<dbReference type="InterPro" id="IPR036561">
    <property type="entry name" value="MAM33_sf"/>
</dbReference>
<name>A0A5C7GYL8_9ROSI</name>
<reference evidence="2" key="1">
    <citation type="journal article" date="2019" name="Gigascience">
        <title>De novo genome assembly of the endangered Acer yangbiense, a plant species with extremely small populations endemic to Yunnan Province, China.</title>
        <authorList>
            <person name="Yang J."/>
            <person name="Wariss H.M."/>
            <person name="Tao L."/>
            <person name="Zhang R."/>
            <person name="Yun Q."/>
            <person name="Hollingsworth P."/>
            <person name="Dao Z."/>
            <person name="Luo G."/>
            <person name="Guo H."/>
            <person name="Ma Y."/>
            <person name="Sun W."/>
        </authorList>
    </citation>
    <scope>NUCLEOTIDE SEQUENCE [LARGE SCALE GENOMIC DNA]</scope>
    <source>
        <strain evidence="2">cv. Malutang</strain>
    </source>
</reference>
<sequence>MAFSAILHKSASSLVPTASRLARANRNFYSAVFSASSHLNQKPTLGYFVPGFDFSSATEIKMFSSNYESLLQSIDSEIKLLDDHDSVEKPPSEFTLKIEDTHRNEHTTEYHVVLTREYRGELVEISSHIYDHLIEKDCEVGLTMNMLELDVTINNHGGSSSLKFGCRCTSDAISIREMDIINSEKSNDSTEFSTDEQFQIDDLDENLKDLTEFSRDEQFQNMVICNDIDENLKKAFLEYLEIRGIKPSIVDFLIKRVSNKKTKKKLMGLKKIKNFVEQLS</sequence>
<evidence type="ECO:0000313" key="1">
    <source>
        <dbReference type="EMBL" id="TXG49848.1"/>
    </source>
</evidence>
<dbReference type="InterPro" id="IPR003428">
    <property type="entry name" value="MAM33"/>
</dbReference>